<evidence type="ECO:0000313" key="1">
    <source>
        <dbReference type="RefSeq" id="XP_059600023.1"/>
    </source>
</evidence>
<gene>
    <name evidence="1" type="ORF">An02g07810</name>
</gene>
<accession>A0AAJ8BM50</accession>
<reference evidence="1" key="2">
    <citation type="submission" date="2025-08" db="UniProtKB">
        <authorList>
            <consortium name="RefSeq"/>
        </authorList>
    </citation>
    <scope>IDENTIFICATION</scope>
</reference>
<organism evidence="1">
    <name type="scientific">Aspergillus niger</name>
    <dbReference type="NCBI Taxonomy" id="5061"/>
    <lineage>
        <taxon>Eukaryota</taxon>
        <taxon>Fungi</taxon>
        <taxon>Dikarya</taxon>
        <taxon>Ascomycota</taxon>
        <taxon>Pezizomycotina</taxon>
        <taxon>Eurotiomycetes</taxon>
        <taxon>Eurotiomycetidae</taxon>
        <taxon>Eurotiales</taxon>
        <taxon>Aspergillaceae</taxon>
        <taxon>Aspergillus</taxon>
        <taxon>Aspergillus subgen. Circumdati</taxon>
    </lineage>
</organism>
<sequence>MTSMTSAIWDSFRCGCYVVECQNKPVQELRGETNAAPHSYSEGVPIKLA</sequence>
<proteinExistence type="predicted"/>
<name>A0AAJ8BM50_ASPNG</name>
<dbReference type="KEGG" id="ang:An02g07810"/>
<reference evidence="1" key="1">
    <citation type="submission" date="2025-02" db="EMBL/GenBank/DDBJ databases">
        <authorList>
            <consortium name="NCBI Genome Project"/>
        </authorList>
    </citation>
    <scope>NUCLEOTIDE SEQUENCE</scope>
</reference>
<dbReference type="VEuPathDB" id="FungiDB:An02g07810"/>
<dbReference type="AlphaFoldDB" id="A0AAJ8BM50"/>
<protein>
    <submittedName>
        <fullName evidence="1">Uncharacterized protein</fullName>
    </submittedName>
</protein>
<dbReference type="RefSeq" id="XP_059600023.1">
    <property type="nucleotide sequence ID" value="XM_059746425.1"/>
</dbReference>
<dbReference type="GeneID" id="84590388"/>